<feature type="compositionally biased region" description="Basic and acidic residues" evidence="4">
    <location>
        <begin position="318"/>
        <end position="327"/>
    </location>
</feature>
<evidence type="ECO:0000256" key="2">
    <source>
        <dbReference type="PROSITE-ProRule" id="PRU00176"/>
    </source>
</evidence>
<dbReference type="OrthoDB" id="10259600at2759"/>
<dbReference type="GO" id="GO:0008270">
    <property type="term" value="F:zinc ion binding"/>
    <property type="evidence" value="ECO:0007669"/>
    <property type="project" value="UniProtKB-KW"/>
</dbReference>
<evidence type="ECO:0000256" key="3">
    <source>
        <dbReference type="PROSITE-ProRule" id="PRU00723"/>
    </source>
</evidence>
<evidence type="ECO:0000313" key="10">
    <source>
        <dbReference type="Proteomes" id="UP000281549"/>
    </source>
</evidence>
<dbReference type="Proteomes" id="UP000030755">
    <property type="component" value="Unassembled WGS sequence"/>
</dbReference>
<keyword evidence="9" id="KW-1185">Reference proteome</keyword>
<protein>
    <submittedName>
        <fullName evidence="7">Uncharacterized protein</fullName>
    </submittedName>
</protein>
<keyword evidence="3" id="KW-0862">Zinc</keyword>
<dbReference type="InterPro" id="IPR000571">
    <property type="entry name" value="Znf_CCCH"/>
</dbReference>
<dbReference type="PROSITE" id="PS50102">
    <property type="entry name" value="RRM"/>
    <property type="match status" value="1"/>
</dbReference>
<name>A0A075APA0_ROZAC</name>
<evidence type="ECO:0000256" key="4">
    <source>
        <dbReference type="SAM" id="MobiDB-lite"/>
    </source>
</evidence>
<feature type="zinc finger region" description="C3H1-type" evidence="3">
    <location>
        <begin position="153"/>
        <end position="176"/>
    </location>
</feature>
<reference evidence="8" key="3">
    <citation type="submission" date="2018-08" db="EMBL/GenBank/DDBJ databases">
        <title>Leveraging single-cell genomics to expand the Fungal Tree of Life.</title>
        <authorList>
            <consortium name="DOE Joint Genome Institute"/>
            <person name="Ahrendt S.R."/>
            <person name="Quandt C.A."/>
            <person name="Ciobanu D."/>
            <person name="Clum A."/>
            <person name="Salamov A."/>
            <person name="Andreopoulos B."/>
            <person name="Cheng J.-F."/>
            <person name="Woyke T."/>
            <person name="Pelin A."/>
            <person name="Henrissat B."/>
            <person name="Reynolds N."/>
            <person name="Benny G.L."/>
            <person name="Smith M.E."/>
            <person name="James T.Y."/>
            <person name="Grigoriev I.V."/>
        </authorList>
    </citation>
    <scope>NUCLEOTIDE SEQUENCE</scope>
    <source>
        <strain evidence="8">CSF55</strain>
    </source>
</reference>
<reference evidence="7 9" key="1">
    <citation type="journal article" date="2013" name="Curr. Biol.">
        <title>Shared signatures of parasitism and phylogenomics unite Cryptomycota and microsporidia.</title>
        <authorList>
            <person name="James T.Y."/>
            <person name="Pelin A."/>
            <person name="Bonen L."/>
            <person name="Ahrendt S."/>
            <person name="Sain D."/>
            <person name="Corradi N."/>
            <person name="Stajich J.E."/>
        </authorList>
    </citation>
    <scope>NUCLEOTIDE SEQUENCE [LARGE SCALE GENOMIC DNA]</scope>
    <source>
        <strain evidence="7">CSF55</strain>
        <strain evidence="7">CSF55</strain>
    </source>
</reference>
<dbReference type="PANTHER" id="PTHR14089:SF6">
    <property type="entry name" value="PRE-MRNA-SPLICING FACTOR RBM22"/>
    <property type="match status" value="1"/>
</dbReference>
<dbReference type="InterPro" id="IPR048995">
    <property type="entry name" value="STL11/RBM22-like_N"/>
</dbReference>
<dbReference type="PANTHER" id="PTHR14089">
    <property type="entry name" value="PRE-MRNA-SPLICING FACTOR RBM22"/>
    <property type="match status" value="1"/>
</dbReference>
<dbReference type="Proteomes" id="UP000281549">
    <property type="component" value="Unassembled WGS sequence"/>
</dbReference>
<dbReference type="InterPro" id="IPR035979">
    <property type="entry name" value="RBD_domain_sf"/>
</dbReference>
<evidence type="ECO:0000313" key="9">
    <source>
        <dbReference type="Proteomes" id="UP000030755"/>
    </source>
</evidence>
<dbReference type="Gene3D" id="3.30.70.330">
    <property type="match status" value="1"/>
</dbReference>
<dbReference type="Pfam" id="PF21369">
    <property type="entry name" value="STL11_N"/>
    <property type="match status" value="1"/>
</dbReference>
<dbReference type="GO" id="GO:0071006">
    <property type="term" value="C:U2-type catalytic step 1 spliceosome"/>
    <property type="evidence" value="ECO:0007669"/>
    <property type="project" value="TreeGrafter"/>
</dbReference>
<gene>
    <name evidence="7" type="ORF">O9G_003585</name>
    <name evidence="8" type="ORF">ROZALSC1DRAFT_27657</name>
</gene>
<dbReference type="SUPFAM" id="SSF54928">
    <property type="entry name" value="RNA-binding domain, RBD"/>
    <property type="match status" value="1"/>
</dbReference>
<evidence type="ECO:0000313" key="7">
    <source>
        <dbReference type="EMBL" id="EPZ31876.1"/>
    </source>
</evidence>
<feature type="domain" description="RRM" evidence="5">
    <location>
        <begin position="236"/>
        <end position="309"/>
    </location>
</feature>
<dbReference type="InterPro" id="IPR039171">
    <property type="entry name" value="Cwc2/Slt11"/>
</dbReference>
<dbReference type="EMBL" id="KE561207">
    <property type="protein sequence ID" value="EPZ31876.1"/>
    <property type="molecule type" value="Genomic_DNA"/>
</dbReference>
<feature type="region of interest" description="Disordered" evidence="4">
    <location>
        <begin position="313"/>
        <end position="342"/>
    </location>
</feature>
<dbReference type="EMBL" id="ML005010">
    <property type="protein sequence ID" value="RKP20889.1"/>
    <property type="molecule type" value="Genomic_DNA"/>
</dbReference>
<dbReference type="GO" id="GO:0017070">
    <property type="term" value="F:U6 snRNA binding"/>
    <property type="evidence" value="ECO:0007669"/>
    <property type="project" value="TreeGrafter"/>
</dbReference>
<keyword evidence="3" id="KW-0479">Metal-binding</keyword>
<dbReference type="Pfam" id="PF00076">
    <property type="entry name" value="RRM_1"/>
    <property type="match status" value="1"/>
</dbReference>
<keyword evidence="1 2" id="KW-0694">RNA-binding</keyword>
<proteinExistence type="predicted"/>
<dbReference type="GO" id="GO:0036002">
    <property type="term" value="F:pre-mRNA binding"/>
    <property type="evidence" value="ECO:0007669"/>
    <property type="project" value="TreeGrafter"/>
</dbReference>
<dbReference type="HOGENOM" id="CLU_027112_0_0_1"/>
<dbReference type="STRING" id="988480.A0A075APA0"/>
<evidence type="ECO:0000313" key="8">
    <source>
        <dbReference type="EMBL" id="RKP20889.1"/>
    </source>
</evidence>
<dbReference type="GO" id="GO:0071007">
    <property type="term" value="C:U2-type catalytic step 2 spliceosome"/>
    <property type="evidence" value="ECO:0007669"/>
    <property type="project" value="TreeGrafter"/>
</dbReference>
<keyword evidence="3" id="KW-0863">Zinc-finger</keyword>
<organism evidence="7 9">
    <name type="scientific">Rozella allomycis (strain CSF55)</name>
    <dbReference type="NCBI Taxonomy" id="988480"/>
    <lineage>
        <taxon>Eukaryota</taxon>
        <taxon>Fungi</taxon>
        <taxon>Fungi incertae sedis</taxon>
        <taxon>Cryptomycota</taxon>
        <taxon>Cryptomycota incertae sedis</taxon>
        <taxon>Rozella</taxon>
    </lineage>
</organism>
<sequence length="363" mass="41577">MAKAETKLKFENTDFPIACETCLGDNPYLRMAKVPYGAECMVCSKAFTLFRWSPGIGLRYKKTEVCQTCAKLKHCCQACLFDLEYGVATRVRDEILQIDQKNVPKTEVNRQFFARNLEERLDPSQPFLDTKKADPAAKEILKRISSSQPYQKRNLPQLCTFFIKGTCTRGNLCPYRYIFMINRVFRHSLPDPYELLRENQKNRQERYHGSFDTVADEIITKAKNLQASRPEDRALTSIFLTGVLETLSEEDIKNYFYAFGEIRSIVFTKKKKSAYVNYVTREAAERAVERSLNDVVIKGVQIAVTWAKAKQQGPQEVTHVKEEDGPRELPVNEMPLPPGASSVVQYATQDPHQLGGVRHVQRD</sequence>
<dbReference type="InterPro" id="IPR012677">
    <property type="entry name" value="Nucleotide-bd_a/b_plait_sf"/>
</dbReference>
<reference evidence="10" key="2">
    <citation type="journal article" date="2018" name="Nat. Microbiol.">
        <title>Leveraging single-cell genomics to expand the fungal tree of life.</title>
        <authorList>
            <person name="Ahrendt S.R."/>
            <person name="Quandt C.A."/>
            <person name="Ciobanu D."/>
            <person name="Clum A."/>
            <person name="Salamov A."/>
            <person name="Andreopoulos B."/>
            <person name="Cheng J.F."/>
            <person name="Woyke T."/>
            <person name="Pelin A."/>
            <person name="Henrissat B."/>
            <person name="Reynolds N.K."/>
            <person name="Benny G.L."/>
            <person name="Smith M.E."/>
            <person name="James T.Y."/>
            <person name="Grigoriev I.V."/>
        </authorList>
    </citation>
    <scope>NUCLEOTIDE SEQUENCE [LARGE SCALE GENOMIC DNA]</scope>
    <source>
        <strain evidence="10">CSF55</strain>
    </source>
</reference>
<evidence type="ECO:0000259" key="5">
    <source>
        <dbReference type="PROSITE" id="PS50102"/>
    </source>
</evidence>
<accession>A0A075APA0</accession>
<dbReference type="OMA" id="CPLRVQW"/>
<dbReference type="PROSITE" id="PS50103">
    <property type="entry name" value="ZF_C3H1"/>
    <property type="match status" value="1"/>
</dbReference>
<feature type="domain" description="C3H1-type" evidence="6">
    <location>
        <begin position="153"/>
        <end position="176"/>
    </location>
</feature>
<evidence type="ECO:0000256" key="1">
    <source>
        <dbReference type="ARBA" id="ARBA00022884"/>
    </source>
</evidence>
<evidence type="ECO:0000259" key="6">
    <source>
        <dbReference type="PROSITE" id="PS50103"/>
    </source>
</evidence>
<dbReference type="SMART" id="SM00360">
    <property type="entry name" value="RRM"/>
    <property type="match status" value="1"/>
</dbReference>
<dbReference type="AlphaFoldDB" id="A0A075APA0"/>
<dbReference type="InterPro" id="IPR000504">
    <property type="entry name" value="RRM_dom"/>
</dbReference>
<dbReference type="GO" id="GO:0000974">
    <property type="term" value="C:Prp19 complex"/>
    <property type="evidence" value="ECO:0007669"/>
    <property type="project" value="TreeGrafter"/>
</dbReference>